<dbReference type="InterPro" id="IPR004381">
    <property type="entry name" value="Glycerate_kinase"/>
</dbReference>
<evidence type="ECO:0000256" key="4">
    <source>
        <dbReference type="PIRNR" id="PIRNR006078"/>
    </source>
</evidence>
<dbReference type="PANTHER" id="PTHR21599:SF0">
    <property type="entry name" value="GLYCERATE KINASE"/>
    <property type="match status" value="1"/>
</dbReference>
<sequence>MSVVRVVVAPDKFKGSLTAVEAAEAIAQGVRAADPAAEVTPCPVADGGEGTLDVLFAAGARRVDLRVRGPLSQRVDAWYAVLDGTAYIESARACGIEHVKPSPRTALAAHTYGVGELIAHALDSGARRIALTVGGTASTDGGAGMLLALGARILDAGGEQVGLGGGALRAVTEVDLTGVRDRLGDTVVRVATDVTNPLLGPRGAAAVFGPQKGATPTEVGELETALTAWAGALRRAGAPAIADHPGAGAGGGVAGGAMAALGARAESGFDLVVELTGVEDALRGADLVITGEGSLDSQSLDGKAPAGIAARARANGIAVLALAGRITLTADELAAAGITAATALVDHAPSVQHAQRHAFGLLRDQATALMRAWLDRDREATA</sequence>
<dbReference type="GO" id="GO:0008887">
    <property type="term" value="F:glycerate kinase activity"/>
    <property type="evidence" value="ECO:0007669"/>
    <property type="project" value="UniProtKB-UniRule"/>
</dbReference>
<evidence type="ECO:0000313" key="5">
    <source>
        <dbReference type="EMBL" id="NIJ13217.1"/>
    </source>
</evidence>
<dbReference type="PANTHER" id="PTHR21599">
    <property type="entry name" value="GLYCERATE KINASE"/>
    <property type="match status" value="1"/>
</dbReference>
<dbReference type="Proteomes" id="UP000545493">
    <property type="component" value="Unassembled WGS sequence"/>
</dbReference>
<keyword evidence="2 4" id="KW-0808">Transferase</keyword>
<dbReference type="GO" id="GO:0031388">
    <property type="term" value="P:organic acid phosphorylation"/>
    <property type="evidence" value="ECO:0007669"/>
    <property type="project" value="UniProtKB-UniRule"/>
</dbReference>
<dbReference type="InterPro" id="IPR036129">
    <property type="entry name" value="Glycerate_kinase_sf"/>
</dbReference>
<dbReference type="InterPro" id="IPR018193">
    <property type="entry name" value="Glyc_kinase_flavodox-like_fold"/>
</dbReference>
<evidence type="ECO:0000256" key="1">
    <source>
        <dbReference type="ARBA" id="ARBA00006284"/>
    </source>
</evidence>
<gene>
    <name evidence="5" type="ORF">FHU38_003561</name>
</gene>
<evidence type="ECO:0000313" key="6">
    <source>
        <dbReference type="Proteomes" id="UP000545493"/>
    </source>
</evidence>
<dbReference type="EMBL" id="JAAOYM010000001">
    <property type="protein sequence ID" value="NIJ13217.1"/>
    <property type="molecule type" value="Genomic_DNA"/>
</dbReference>
<dbReference type="Pfam" id="PF02595">
    <property type="entry name" value="Gly_kinase"/>
    <property type="match status" value="1"/>
</dbReference>
<dbReference type="InterPro" id="IPR018197">
    <property type="entry name" value="Glycerate_kinase_RE-like"/>
</dbReference>
<dbReference type="PIRSF" id="PIRSF006078">
    <property type="entry name" value="GlxK"/>
    <property type="match status" value="1"/>
</dbReference>
<keyword evidence="6" id="KW-1185">Reference proteome</keyword>
<reference evidence="5 6" key="1">
    <citation type="submission" date="2020-03" db="EMBL/GenBank/DDBJ databases">
        <title>Sequencing the genomes of 1000 actinobacteria strains.</title>
        <authorList>
            <person name="Klenk H.-P."/>
        </authorList>
    </citation>
    <scope>NUCLEOTIDE SEQUENCE [LARGE SCALE GENOMIC DNA]</scope>
    <source>
        <strain evidence="5 6">DSM 45685</strain>
    </source>
</reference>
<dbReference type="NCBIfam" id="TIGR00045">
    <property type="entry name" value="glycerate kinase"/>
    <property type="match status" value="1"/>
</dbReference>
<protein>
    <submittedName>
        <fullName evidence="5">Glycerate kinase</fullName>
        <ecNumber evidence="5">2.7.1.31</ecNumber>
    </submittedName>
</protein>
<proteinExistence type="inferred from homology"/>
<dbReference type="Gene3D" id="3.40.50.10350">
    <property type="entry name" value="Glycerate kinase, domain 1"/>
    <property type="match status" value="1"/>
</dbReference>
<dbReference type="AlphaFoldDB" id="A0A7X5US62"/>
<comment type="caution">
    <text evidence="5">The sequence shown here is derived from an EMBL/GenBank/DDBJ whole genome shotgun (WGS) entry which is preliminary data.</text>
</comment>
<keyword evidence="3 4" id="KW-0418">Kinase</keyword>
<dbReference type="SUPFAM" id="SSF110738">
    <property type="entry name" value="Glycerate kinase I"/>
    <property type="match status" value="1"/>
</dbReference>
<comment type="similarity">
    <text evidence="1 4">Belongs to the glycerate kinase type-1 family.</text>
</comment>
<dbReference type="EC" id="2.7.1.31" evidence="5"/>
<name>A0A7X5US62_9PSEU</name>
<accession>A0A7X5US62</accession>
<evidence type="ECO:0000256" key="2">
    <source>
        <dbReference type="ARBA" id="ARBA00022679"/>
    </source>
</evidence>
<dbReference type="Gene3D" id="3.90.1510.10">
    <property type="entry name" value="Glycerate kinase, domain 2"/>
    <property type="match status" value="1"/>
</dbReference>
<organism evidence="5 6">
    <name type="scientific">Saccharomonospora amisosensis</name>
    <dbReference type="NCBI Taxonomy" id="1128677"/>
    <lineage>
        <taxon>Bacteria</taxon>
        <taxon>Bacillati</taxon>
        <taxon>Actinomycetota</taxon>
        <taxon>Actinomycetes</taxon>
        <taxon>Pseudonocardiales</taxon>
        <taxon>Pseudonocardiaceae</taxon>
        <taxon>Saccharomonospora</taxon>
    </lineage>
</organism>
<evidence type="ECO:0000256" key="3">
    <source>
        <dbReference type="ARBA" id="ARBA00022777"/>
    </source>
</evidence>